<organism evidence="10 11">
    <name type="scientific">Desmophyllum pertusum</name>
    <dbReference type="NCBI Taxonomy" id="174260"/>
    <lineage>
        <taxon>Eukaryota</taxon>
        <taxon>Metazoa</taxon>
        <taxon>Cnidaria</taxon>
        <taxon>Anthozoa</taxon>
        <taxon>Hexacorallia</taxon>
        <taxon>Scleractinia</taxon>
        <taxon>Caryophylliina</taxon>
        <taxon>Caryophylliidae</taxon>
        <taxon>Desmophyllum</taxon>
    </lineage>
</organism>
<dbReference type="GO" id="GO:0019706">
    <property type="term" value="F:protein-cysteine S-palmitoyltransferase activity"/>
    <property type="evidence" value="ECO:0007669"/>
    <property type="project" value="UniProtKB-EC"/>
</dbReference>
<evidence type="ECO:0000256" key="5">
    <source>
        <dbReference type="ARBA" id="ARBA00023136"/>
    </source>
</evidence>
<evidence type="ECO:0000259" key="9">
    <source>
        <dbReference type="Pfam" id="PF01529"/>
    </source>
</evidence>
<evidence type="ECO:0000313" key="11">
    <source>
        <dbReference type="Proteomes" id="UP001163046"/>
    </source>
</evidence>
<dbReference type="OrthoDB" id="331948at2759"/>
<dbReference type="GO" id="GO:0006612">
    <property type="term" value="P:protein targeting to membrane"/>
    <property type="evidence" value="ECO:0007669"/>
    <property type="project" value="TreeGrafter"/>
</dbReference>
<evidence type="ECO:0000256" key="1">
    <source>
        <dbReference type="ARBA" id="ARBA00004141"/>
    </source>
</evidence>
<comment type="domain">
    <text evidence="7">The DHHC domain is required for palmitoyltransferase activity.</text>
</comment>
<comment type="catalytic activity">
    <reaction evidence="7">
        <text>L-cysteinyl-[protein] + hexadecanoyl-CoA = S-hexadecanoyl-L-cysteinyl-[protein] + CoA</text>
        <dbReference type="Rhea" id="RHEA:36683"/>
        <dbReference type="Rhea" id="RHEA-COMP:10131"/>
        <dbReference type="Rhea" id="RHEA-COMP:11032"/>
        <dbReference type="ChEBI" id="CHEBI:29950"/>
        <dbReference type="ChEBI" id="CHEBI:57287"/>
        <dbReference type="ChEBI" id="CHEBI:57379"/>
        <dbReference type="ChEBI" id="CHEBI:74151"/>
        <dbReference type="EC" id="2.3.1.225"/>
    </reaction>
</comment>
<feature type="transmembrane region" description="Helical" evidence="7">
    <location>
        <begin position="6"/>
        <end position="28"/>
    </location>
</feature>
<dbReference type="PROSITE" id="PS50216">
    <property type="entry name" value="DHHC"/>
    <property type="match status" value="1"/>
</dbReference>
<dbReference type="Proteomes" id="UP001163046">
    <property type="component" value="Unassembled WGS sequence"/>
</dbReference>
<comment type="subcellular location">
    <subcellularLocation>
        <location evidence="1">Membrane</location>
        <topology evidence="1">Multi-pass membrane protein</topology>
    </subcellularLocation>
</comment>
<evidence type="ECO:0000256" key="3">
    <source>
        <dbReference type="ARBA" id="ARBA00022692"/>
    </source>
</evidence>
<dbReference type="GO" id="GO:0005794">
    <property type="term" value="C:Golgi apparatus"/>
    <property type="evidence" value="ECO:0007669"/>
    <property type="project" value="TreeGrafter"/>
</dbReference>
<dbReference type="AlphaFoldDB" id="A0A9W9YG60"/>
<evidence type="ECO:0000256" key="6">
    <source>
        <dbReference type="ARBA" id="ARBA00023315"/>
    </source>
</evidence>
<comment type="similarity">
    <text evidence="7">Belongs to the DHHC palmitoyltransferase family.</text>
</comment>
<dbReference type="InterPro" id="IPR001594">
    <property type="entry name" value="Palmitoyltrfase_DHHC"/>
</dbReference>
<keyword evidence="3 7" id="KW-0812">Transmembrane</keyword>
<dbReference type="GO" id="GO:0016020">
    <property type="term" value="C:membrane"/>
    <property type="evidence" value="ECO:0007669"/>
    <property type="project" value="UniProtKB-SubCell"/>
</dbReference>
<dbReference type="PANTHER" id="PTHR22883">
    <property type="entry name" value="ZINC FINGER DHHC DOMAIN CONTAINING PROTEIN"/>
    <property type="match status" value="1"/>
</dbReference>
<name>A0A9W9YG60_9CNID</name>
<accession>A0A9W9YG60</accession>
<sequence length="370" mass="42365">MDFLLMGLIYTLFFVVLSYVIFAGRSAYHRTGWVGLLRRNLFSVVHLMQSAFERCIPAAVTRVINNTTTYILFTRNPCIQLLYGFIITGGTAVYTFKVIPYFDKINLFSIITYILIAINVTLFWICSTSEPGIITSLHHAEYMNDYEPDGVYYTALECYTCKIIKPARSKHCSLCDVCVSRFDHHCSWVNNCIGKRNYKFFCCFITSSAILCVYVTFVVMVVFAYIVIADGLISMEYVDQDGKHYPVGIRFLTQYLLVRHPLMSILFLTVLFFGVALSGFSLFHLYLVLTNQTTNEFYKRWFGKSQAKPRQPRITETTAAAKASKRRTTSNKNASSRTLAKVTVEKTQSSWTSTPYNKGIWRNIAEIIRG</sequence>
<keyword evidence="4 7" id="KW-1133">Transmembrane helix</keyword>
<evidence type="ECO:0000256" key="2">
    <source>
        <dbReference type="ARBA" id="ARBA00022679"/>
    </source>
</evidence>
<protein>
    <recommendedName>
        <fullName evidence="7">Palmitoyltransferase</fullName>
        <ecNumber evidence="7">2.3.1.225</ecNumber>
    </recommendedName>
</protein>
<dbReference type="Pfam" id="PF01529">
    <property type="entry name" value="DHHC"/>
    <property type="match status" value="1"/>
</dbReference>
<keyword evidence="2 7" id="KW-0808">Transferase</keyword>
<evidence type="ECO:0000256" key="7">
    <source>
        <dbReference type="RuleBase" id="RU079119"/>
    </source>
</evidence>
<dbReference type="PANTHER" id="PTHR22883:SF483">
    <property type="entry name" value="PALMITOYLTRANSFERASE"/>
    <property type="match status" value="1"/>
</dbReference>
<feature type="transmembrane region" description="Helical" evidence="7">
    <location>
        <begin position="81"/>
        <end position="99"/>
    </location>
</feature>
<dbReference type="GO" id="GO:0005783">
    <property type="term" value="C:endoplasmic reticulum"/>
    <property type="evidence" value="ECO:0007669"/>
    <property type="project" value="TreeGrafter"/>
</dbReference>
<keyword evidence="11" id="KW-1185">Reference proteome</keyword>
<comment type="caution">
    <text evidence="10">The sequence shown here is derived from an EMBL/GenBank/DDBJ whole genome shotgun (WGS) entry which is preliminary data.</text>
</comment>
<keyword evidence="6 7" id="KW-0012">Acyltransferase</keyword>
<dbReference type="EC" id="2.3.1.225" evidence="7"/>
<proteinExistence type="inferred from homology"/>
<feature type="transmembrane region" description="Helical" evidence="7">
    <location>
        <begin position="200"/>
        <end position="228"/>
    </location>
</feature>
<dbReference type="EMBL" id="MU827778">
    <property type="protein sequence ID" value="KAJ7340214.1"/>
    <property type="molecule type" value="Genomic_DNA"/>
</dbReference>
<dbReference type="InterPro" id="IPR039859">
    <property type="entry name" value="PFA4/ZDH16/20/ERF2-like"/>
</dbReference>
<reference evidence="10" key="1">
    <citation type="submission" date="2023-01" db="EMBL/GenBank/DDBJ databases">
        <title>Genome assembly of the deep-sea coral Lophelia pertusa.</title>
        <authorList>
            <person name="Herrera S."/>
            <person name="Cordes E."/>
        </authorList>
    </citation>
    <scope>NUCLEOTIDE SEQUENCE</scope>
    <source>
        <strain evidence="10">USNM1676648</strain>
        <tissue evidence="10">Polyp</tissue>
    </source>
</reference>
<feature type="region of interest" description="Disordered" evidence="8">
    <location>
        <begin position="313"/>
        <end position="339"/>
    </location>
</feature>
<evidence type="ECO:0000256" key="8">
    <source>
        <dbReference type="SAM" id="MobiDB-lite"/>
    </source>
</evidence>
<evidence type="ECO:0000313" key="10">
    <source>
        <dbReference type="EMBL" id="KAJ7340214.1"/>
    </source>
</evidence>
<gene>
    <name evidence="10" type="primary">ZDHHC4</name>
    <name evidence="10" type="ORF">OS493_002946</name>
</gene>
<keyword evidence="5 7" id="KW-0472">Membrane</keyword>
<feature type="transmembrane region" description="Helical" evidence="7">
    <location>
        <begin position="105"/>
        <end position="126"/>
    </location>
</feature>
<evidence type="ECO:0000256" key="4">
    <source>
        <dbReference type="ARBA" id="ARBA00022989"/>
    </source>
</evidence>
<feature type="transmembrane region" description="Helical" evidence="7">
    <location>
        <begin position="265"/>
        <end position="289"/>
    </location>
</feature>
<feature type="domain" description="Palmitoyltransferase DHHC" evidence="9">
    <location>
        <begin position="157"/>
        <end position="299"/>
    </location>
</feature>